<keyword evidence="8" id="KW-0811">Translocation</keyword>
<keyword evidence="9" id="KW-0906">Nuclear pore complex</keyword>
<dbReference type="InterPro" id="IPR036322">
    <property type="entry name" value="WD40_repeat_dom_sf"/>
</dbReference>
<keyword evidence="6" id="KW-0509">mRNA transport</keyword>
<dbReference type="PANTHER" id="PTHR11024">
    <property type="entry name" value="NUCLEAR PORE COMPLEX PROTEIN SEC13 / SEH1 FAMILY MEMBER"/>
    <property type="match status" value="1"/>
</dbReference>
<evidence type="ECO:0000256" key="3">
    <source>
        <dbReference type="ARBA" id="ARBA00022448"/>
    </source>
</evidence>
<keyword evidence="3" id="KW-0813">Transport</keyword>
<comment type="caution">
    <text evidence="12">The sequence shown here is derived from an EMBL/GenBank/DDBJ whole genome shotgun (WGS) entry which is preliminary data.</text>
</comment>
<evidence type="ECO:0000256" key="5">
    <source>
        <dbReference type="ARBA" id="ARBA00022737"/>
    </source>
</evidence>
<evidence type="ECO:0000256" key="4">
    <source>
        <dbReference type="ARBA" id="ARBA00022574"/>
    </source>
</evidence>
<dbReference type="SMART" id="SM00320">
    <property type="entry name" value="WD40"/>
    <property type="match status" value="5"/>
</dbReference>
<dbReference type="Proteomes" id="UP001310594">
    <property type="component" value="Unassembled WGS sequence"/>
</dbReference>
<accession>A0AAN7VQT0</accession>
<dbReference type="PROSITE" id="PS50294">
    <property type="entry name" value="WD_REPEATS_REGION"/>
    <property type="match status" value="1"/>
</dbReference>
<dbReference type="GO" id="GO:0031080">
    <property type="term" value="C:nuclear pore outer ring"/>
    <property type="evidence" value="ECO:0007669"/>
    <property type="project" value="TreeGrafter"/>
</dbReference>
<evidence type="ECO:0000256" key="7">
    <source>
        <dbReference type="ARBA" id="ARBA00022927"/>
    </source>
</evidence>
<evidence type="ECO:0000256" key="2">
    <source>
        <dbReference type="ARBA" id="ARBA00010102"/>
    </source>
</evidence>
<evidence type="ECO:0000256" key="11">
    <source>
        <dbReference type="PROSITE-ProRule" id="PRU00221"/>
    </source>
</evidence>
<proteinExistence type="inferred from homology"/>
<dbReference type="Gene3D" id="2.130.10.10">
    <property type="entry name" value="YVTN repeat-like/Quinoprotein amine dehydrogenase"/>
    <property type="match status" value="1"/>
</dbReference>
<feature type="repeat" description="WD" evidence="11">
    <location>
        <begin position="330"/>
        <end position="362"/>
    </location>
</feature>
<evidence type="ECO:0000256" key="10">
    <source>
        <dbReference type="ARBA" id="ARBA00023242"/>
    </source>
</evidence>
<dbReference type="AlphaFoldDB" id="A0AAN7VQT0"/>
<keyword evidence="7" id="KW-0653">Protein transport</keyword>
<dbReference type="GO" id="GO:0005198">
    <property type="term" value="F:structural molecule activity"/>
    <property type="evidence" value="ECO:0007669"/>
    <property type="project" value="InterPro"/>
</dbReference>
<dbReference type="InterPro" id="IPR001680">
    <property type="entry name" value="WD40_rpt"/>
</dbReference>
<evidence type="ECO:0000256" key="9">
    <source>
        <dbReference type="ARBA" id="ARBA00023132"/>
    </source>
</evidence>
<feature type="repeat" description="WD" evidence="11">
    <location>
        <begin position="56"/>
        <end position="99"/>
    </location>
</feature>
<name>A0AAN7VQT0_9PEZI</name>
<evidence type="ECO:0000256" key="6">
    <source>
        <dbReference type="ARBA" id="ARBA00022816"/>
    </source>
</evidence>
<protein>
    <submittedName>
        <fullName evidence="12">Uncharacterized protein</fullName>
    </submittedName>
</protein>
<dbReference type="SUPFAM" id="SSF50978">
    <property type="entry name" value="WD40 repeat-like"/>
    <property type="match status" value="1"/>
</dbReference>
<dbReference type="GO" id="GO:0034198">
    <property type="term" value="P:cellular response to amino acid starvation"/>
    <property type="evidence" value="ECO:0007669"/>
    <property type="project" value="TreeGrafter"/>
</dbReference>
<comment type="subcellular location">
    <subcellularLocation>
        <location evidence="1">Nucleus</location>
        <location evidence="1">Nuclear pore complex</location>
    </subcellularLocation>
</comment>
<dbReference type="GO" id="GO:0015031">
    <property type="term" value="P:protein transport"/>
    <property type="evidence" value="ECO:0007669"/>
    <property type="project" value="UniProtKB-KW"/>
</dbReference>
<gene>
    <name evidence="12" type="ORF">LTR97_012543</name>
</gene>
<sequence length="593" mass="65803">MGETGFHRLSHGHLDLVLVADVNLYGTRMATASSDHRVKVWDRSEKTGQWIVIDVWTAHDAEVTDVKWISPYVGEHLGSIGEDGRLRIWHEDVAEAANSSRRFKKVFEQTTATGVPYMCLDFKSIGSETYLAVITRDGYLSVCEPVDHDDLSAWRVMWSDYLCRTPSRAEETGFRLSWHHEKLPASGAVLAGLDRKSLSLAVAVGDIVKVFRTDKDRKFYTAAVLEGAKGLVRDVSWANGSMRGFDVIAAASKDGFMRIYEVHTLGSSSLPASSDAKAIEADGRPTRTVSARTVKSGIGAGLAGVARGKRDERAGVLGAIKQEPKLVAELATHGGAPWRVNWSTIGDLLVSTGDDGSVRMWKKAVDGKWMEAAIVDAITGHDTINILSQGHLDGTVARAKLRKLGTFYWDADLRSLWPVPVDGTKKSTNEMTAEEVKLVKATKEWIKYKNIQKCESNLYTNRHTISLGDRKVVGVLRTEDDLCSSRAVYAGWSARKLEETDQYRVELIVSCFDEDGVPAPESELTDMHDLQGFAAYAVVKDWNLVRFDKAHLKDSLKTLTKLQVTYRQIFRELTEDFGYPARYGQRRIRGSGG</sequence>
<dbReference type="GO" id="GO:0035859">
    <property type="term" value="C:Seh1-associated complex"/>
    <property type="evidence" value="ECO:0007669"/>
    <property type="project" value="TreeGrafter"/>
</dbReference>
<feature type="repeat" description="WD" evidence="11">
    <location>
        <begin position="10"/>
        <end position="42"/>
    </location>
</feature>
<dbReference type="GO" id="GO:1904263">
    <property type="term" value="P:positive regulation of TORC1 signaling"/>
    <property type="evidence" value="ECO:0007669"/>
    <property type="project" value="TreeGrafter"/>
</dbReference>
<keyword evidence="10" id="KW-0539">Nucleus</keyword>
<dbReference type="PANTHER" id="PTHR11024:SF3">
    <property type="entry name" value="NUCLEOPORIN SEH1"/>
    <property type="match status" value="1"/>
</dbReference>
<evidence type="ECO:0000313" key="12">
    <source>
        <dbReference type="EMBL" id="KAK5690059.1"/>
    </source>
</evidence>
<dbReference type="PROSITE" id="PS50082">
    <property type="entry name" value="WD_REPEATS_2"/>
    <property type="match status" value="3"/>
</dbReference>
<dbReference type="GO" id="GO:0051028">
    <property type="term" value="P:mRNA transport"/>
    <property type="evidence" value="ECO:0007669"/>
    <property type="project" value="UniProtKB-KW"/>
</dbReference>
<dbReference type="EMBL" id="JAVRQU010000027">
    <property type="protein sequence ID" value="KAK5690059.1"/>
    <property type="molecule type" value="Genomic_DNA"/>
</dbReference>
<dbReference type="Pfam" id="PF00400">
    <property type="entry name" value="WD40"/>
    <property type="match status" value="2"/>
</dbReference>
<evidence type="ECO:0000313" key="13">
    <source>
        <dbReference type="Proteomes" id="UP001310594"/>
    </source>
</evidence>
<dbReference type="InterPro" id="IPR015943">
    <property type="entry name" value="WD40/YVTN_repeat-like_dom_sf"/>
</dbReference>
<keyword evidence="5" id="KW-0677">Repeat</keyword>
<organism evidence="12 13">
    <name type="scientific">Elasticomyces elasticus</name>
    <dbReference type="NCBI Taxonomy" id="574655"/>
    <lineage>
        <taxon>Eukaryota</taxon>
        <taxon>Fungi</taxon>
        <taxon>Dikarya</taxon>
        <taxon>Ascomycota</taxon>
        <taxon>Pezizomycotina</taxon>
        <taxon>Dothideomycetes</taxon>
        <taxon>Dothideomycetidae</taxon>
        <taxon>Mycosphaerellales</taxon>
        <taxon>Teratosphaeriaceae</taxon>
        <taxon>Elasticomyces</taxon>
    </lineage>
</organism>
<evidence type="ECO:0000256" key="8">
    <source>
        <dbReference type="ARBA" id="ARBA00023010"/>
    </source>
</evidence>
<comment type="similarity">
    <text evidence="2">Belongs to the WD repeat SEC13 family.</text>
</comment>
<dbReference type="InterPro" id="IPR037363">
    <property type="entry name" value="Sec13/Seh1_fam"/>
</dbReference>
<keyword evidence="4 11" id="KW-0853">WD repeat</keyword>
<evidence type="ECO:0000256" key="1">
    <source>
        <dbReference type="ARBA" id="ARBA00004567"/>
    </source>
</evidence>
<reference evidence="12" key="1">
    <citation type="submission" date="2023-08" db="EMBL/GenBank/DDBJ databases">
        <title>Black Yeasts Isolated from many extreme environments.</title>
        <authorList>
            <person name="Coleine C."/>
            <person name="Stajich J.E."/>
            <person name="Selbmann L."/>
        </authorList>
    </citation>
    <scope>NUCLEOTIDE SEQUENCE</scope>
    <source>
        <strain evidence="12">CCFEE 5810</strain>
    </source>
</reference>